<dbReference type="SUPFAM" id="SSF51338">
    <property type="entry name" value="Composite domain of metallo-dependent hydrolases"/>
    <property type="match status" value="2"/>
</dbReference>
<dbReference type="InterPro" id="IPR050287">
    <property type="entry name" value="MTA/SAH_deaminase"/>
</dbReference>
<dbReference type="GO" id="GO:0016810">
    <property type="term" value="F:hydrolase activity, acting on carbon-nitrogen (but not peptide) bonds"/>
    <property type="evidence" value="ECO:0007669"/>
    <property type="project" value="InterPro"/>
</dbReference>
<dbReference type="Gene3D" id="2.30.40.10">
    <property type="entry name" value="Urease, subunit C, domain 1"/>
    <property type="match status" value="1"/>
</dbReference>
<evidence type="ECO:0000259" key="3">
    <source>
        <dbReference type="Pfam" id="PF01979"/>
    </source>
</evidence>
<dbReference type="Gene3D" id="3.20.20.140">
    <property type="entry name" value="Metal-dependent hydrolases"/>
    <property type="match status" value="1"/>
</dbReference>
<evidence type="ECO:0000256" key="2">
    <source>
        <dbReference type="ARBA" id="ARBA00022801"/>
    </source>
</evidence>
<name>A0A1H5UTK2_9HYPH</name>
<evidence type="ECO:0000256" key="1">
    <source>
        <dbReference type="ARBA" id="ARBA00006745"/>
    </source>
</evidence>
<dbReference type="EMBL" id="FNUY01000002">
    <property type="protein sequence ID" value="SEF78314.1"/>
    <property type="molecule type" value="Genomic_DNA"/>
</dbReference>
<evidence type="ECO:0000313" key="5">
    <source>
        <dbReference type="Proteomes" id="UP000236743"/>
    </source>
</evidence>
<gene>
    <name evidence="4" type="ORF">SAMN04488115_1028</name>
</gene>
<reference evidence="4 5" key="1">
    <citation type="submission" date="2016-10" db="EMBL/GenBank/DDBJ databases">
        <authorList>
            <person name="de Groot N.N."/>
        </authorList>
    </citation>
    <scope>NUCLEOTIDE SEQUENCE [LARGE SCALE GENOMIC DNA]</scope>
    <source>
        <strain evidence="4 5">DSM 26656</strain>
    </source>
</reference>
<feature type="domain" description="Amidohydrolase-related" evidence="3">
    <location>
        <begin position="69"/>
        <end position="438"/>
    </location>
</feature>
<dbReference type="PANTHER" id="PTHR43794:SF11">
    <property type="entry name" value="AMIDOHYDROLASE-RELATED DOMAIN-CONTAINING PROTEIN"/>
    <property type="match status" value="1"/>
</dbReference>
<dbReference type="SUPFAM" id="SSF51556">
    <property type="entry name" value="Metallo-dependent hydrolases"/>
    <property type="match status" value="1"/>
</dbReference>
<proteinExistence type="inferred from homology"/>
<dbReference type="InterPro" id="IPR011059">
    <property type="entry name" value="Metal-dep_hydrolase_composite"/>
</dbReference>
<protein>
    <submittedName>
        <fullName evidence="4">Cytosine/adenosine deaminase</fullName>
    </submittedName>
</protein>
<accession>A0A1H5UTK2</accession>
<evidence type="ECO:0000313" key="4">
    <source>
        <dbReference type="EMBL" id="SEF78314.1"/>
    </source>
</evidence>
<dbReference type="Proteomes" id="UP000236743">
    <property type="component" value="Unassembled WGS sequence"/>
</dbReference>
<keyword evidence="2" id="KW-0378">Hydrolase</keyword>
<organism evidence="4 5">
    <name type="scientific">Bosea lathyri</name>
    <dbReference type="NCBI Taxonomy" id="1036778"/>
    <lineage>
        <taxon>Bacteria</taxon>
        <taxon>Pseudomonadati</taxon>
        <taxon>Pseudomonadota</taxon>
        <taxon>Alphaproteobacteria</taxon>
        <taxon>Hyphomicrobiales</taxon>
        <taxon>Boseaceae</taxon>
        <taxon>Bosea</taxon>
    </lineage>
</organism>
<dbReference type="Pfam" id="PF01979">
    <property type="entry name" value="Amidohydro_1"/>
    <property type="match status" value="1"/>
</dbReference>
<dbReference type="AlphaFoldDB" id="A0A1H5UTK2"/>
<dbReference type="PANTHER" id="PTHR43794">
    <property type="entry name" value="AMINOHYDROLASE SSNA-RELATED"/>
    <property type="match status" value="1"/>
</dbReference>
<dbReference type="InterPro" id="IPR006680">
    <property type="entry name" value="Amidohydro-rel"/>
</dbReference>
<sequence length="490" mass="54010">MGQDMNNDQGQVTTTVIRNCDWIVAWDAATSSHVYLENADFAFAGNEIIHVGPGYPGTAEVEQDGRGVMLMPGFVNIHSHPGHEPGWKGMLEELGSRRLGQSSLYEFMPVFNIGPKYARHACRVAISELLRSGVTTICDLAAPREDWVGDYEPTGIRAVLWAMHRSGAWRTRNGHSVEYDLDTERGDRLMLEAIKVADDASKHPSGLISGYFGPAQIDTCTEGQIMGALEAARERGQPIQIHAAQSIVEFQEIVRRTGCTPIEWLEKIGALGPDTVIGHCIFLNDHPWLHWPQGNDFQRLVESGAQVAHCPVVFARRGIALNTLARYVDAGIPVGIGTDSFPHNMLDELRMACYAGRIVAGSFTAAPTSYAFSAATHVGADIIRRPDLGRLAVGCKADFSIVDMGNPYMQPDYDPIRSIVYSANDRAIRDVYVDGRQVVANGQLLHFDIGNDIEMLRQGQRDVIKTAAERDWAGRQIEELTPRVYAIKKS</sequence>
<keyword evidence="5" id="KW-1185">Reference proteome</keyword>
<comment type="similarity">
    <text evidence="1">Belongs to the metallo-dependent hydrolases superfamily. ATZ/TRZ family.</text>
</comment>
<dbReference type="InterPro" id="IPR032466">
    <property type="entry name" value="Metal_Hydrolase"/>
</dbReference>